<dbReference type="Proteomes" id="UP001056120">
    <property type="component" value="Linkage Group LG14"/>
</dbReference>
<name>A0ACB9GLM6_9ASTR</name>
<evidence type="ECO:0000313" key="2">
    <source>
        <dbReference type="Proteomes" id="UP001056120"/>
    </source>
</evidence>
<evidence type="ECO:0000313" key="1">
    <source>
        <dbReference type="EMBL" id="KAI3784365.1"/>
    </source>
</evidence>
<reference evidence="2" key="1">
    <citation type="journal article" date="2022" name="Mol. Ecol. Resour.">
        <title>The genomes of chicory, endive, great burdock and yacon provide insights into Asteraceae palaeo-polyploidization history and plant inulin production.</title>
        <authorList>
            <person name="Fan W."/>
            <person name="Wang S."/>
            <person name="Wang H."/>
            <person name="Wang A."/>
            <person name="Jiang F."/>
            <person name="Liu H."/>
            <person name="Zhao H."/>
            <person name="Xu D."/>
            <person name="Zhang Y."/>
        </authorList>
    </citation>
    <scope>NUCLEOTIDE SEQUENCE [LARGE SCALE GENOMIC DNA]</scope>
    <source>
        <strain evidence="2">cv. Yunnan</strain>
    </source>
</reference>
<comment type="caution">
    <text evidence="1">The sequence shown here is derived from an EMBL/GenBank/DDBJ whole genome shotgun (WGS) entry which is preliminary data.</text>
</comment>
<accession>A0ACB9GLM6</accession>
<organism evidence="1 2">
    <name type="scientific">Smallanthus sonchifolius</name>
    <dbReference type="NCBI Taxonomy" id="185202"/>
    <lineage>
        <taxon>Eukaryota</taxon>
        <taxon>Viridiplantae</taxon>
        <taxon>Streptophyta</taxon>
        <taxon>Embryophyta</taxon>
        <taxon>Tracheophyta</taxon>
        <taxon>Spermatophyta</taxon>
        <taxon>Magnoliopsida</taxon>
        <taxon>eudicotyledons</taxon>
        <taxon>Gunneridae</taxon>
        <taxon>Pentapetalae</taxon>
        <taxon>asterids</taxon>
        <taxon>campanulids</taxon>
        <taxon>Asterales</taxon>
        <taxon>Asteraceae</taxon>
        <taxon>Asteroideae</taxon>
        <taxon>Heliantheae alliance</taxon>
        <taxon>Millerieae</taxon>
        <taxon>Smallanthus</taxon>
    </lineage>
</organism>
<protein>
    <submittedName>
        <fullName evidence="1">Uncharacterized protein</fullName>
    </submittedName>
</protein>
<proteinExistence type="predicted"/>
<keyword evidence="2" id="KW-1185">Reference proteome</keyword>
<gene>
    <name evidence="1" type="ORF">L1987_43464</name>
</gene>
<dbReference type="EMBL" id="CM042031">
    <property type="protein sequence ID" value="KAI3784365.1"/>
    <property type="molecule type" value="Genomic_DNA"/>
</dbReference>
<sequence length="105" mass="11643">MQRGITAVGPTPAVRVTINQDLRVTPGLSFRNPENGNTFNQFSNANEFLQETGITPSMAKELKKLREMISSVQGVVQPILEMSSTSHRISRFAPPLCDAEIPKRF</sequence>
<reference evidence="1 2" key="2">
    <citation type="journal article" date="2022" name="Mol. Ecol. Resour.">
        <title>The genomes of chicory, endive, great burdock and yacon provide insights into Asteraceae paleo-polyploidization history and plant inulin production.</title>
        <authorList>
            <person name="Fan W."/>
            <person name="Wang S."/>
            <person name="Wang H."/>
            <person name="Wang A."/>
            <person name="Jiang F."/>
            <person name="Liu H."/>
            <person name="Zhao H."/>
            <person name="Xu D."/>
            <person name="Zhang Y."/>
        </authorList>
    </citation>
    <scope>NUCLEOTIDE SEQUENCE [LARGE SCALE GENOMIC DNA]</scope>
    <source>
        <strain evidence="2">cv. Yunnan</strain>
        <tissue evidence="1">Leaves</tissue>
    </source>
</reference>